<evidence type="ECO:0000256" key="1">
    <source>
        <dbReference type="SAM" id="Phobius"/>
    </source>
</evidence>
<keyword evidence="1" id="KW-0812">Transmembrane</keyword>
<evidence type="ECO:0000313" key="2">
    <source>
        <dbReference type="EMBL" id="OHA42709.1"/>
    </source>
</evidence>
<feature type="transmembrane region" description="Helical" evidence="1">
    <location>
        <begin position="7"/>
        <end position="25"/>
    </location>
</feature>
<organism evidence="2 3">
    <name type="scientific">Candidatus Taylorbacteria bacterium RIFCSPLOWO2_12_FULL_43_20</name>
    <dbReference type="NCBI Taxonomy" id="1802332"/>
    <lineage>
        <taxon>Bacteria</taxon>
        <taxon>Candidatus Tayloriibacteriota</taxon>
    </lineage>
</organism>
<feature type="transmembrane region" description="Helical" evidence="1">
    <location>
        <begin position="31"/>
        <end position="48"/>
    </location>
</feature>
<dbReference type="EMBL" id="MHSK01000007">
    <property type="protein sequence ID" value="OHA42709.1"/>
    <property type="molecule type" value="Genomic_DNA"/>
</dbReference>
<comment type="caution">
    <text evidence="2">The sequence shown here is derived from an EMBL/GenBank/DDBJ whole genome shotgun (WGS) entry which is preliminary data.</text>
</comment>
<dbReference type="AlphaFoldDB" id="A0A1G2P4S3"/>
<keyword evidence="1" id="KW-1133">Transmembrane helix</keyword>
<reference evidence="2 3" key="1">
    <citation type="journal article" date="2016" name="Nat. Commun.">
        <title>Thousands of microbial genomes shed light on interconnected biogeochemical processes in an aquifer system.</title>
        <authorList>
            <person name="Anantharaman K."/>
            <person name="Brown C.T."/>
            <person name="Hug L.A."/>
            <person name="Sharon I."/>
            <person name="Castelle C.J."/>
            <person name="Probst A.J."/>
            <person name="Thomas B.C."/>
            <person name="Singh A."/>
            <person name="Wilkins M.J."/>
            <person name="Karaoz U."/>
            <person name="Brodie E.L."/>
            <person name="Williams K.H."/>
            <person name="Hubbard S.S."/>
            <person name="Banfield J.F."/>
        </authorList>
    </citation>
    <scope>NUCLEOTIDE SEQUENCE [LARGE SCALE GENOMIC DNA]</scope>
</reference>
<proteinExistence type="predicted"/>
<sequence>MRMARVITGVVIIVLSVCFVILNGLYGDYTASVFGVAGIVLGMIIIFNEKEDDIEQINNKKS</sequence>
<accession>A0A1G2P4S3</accession>
<protein>
    <submittedName>
        <fullName evidence="2">Uncharacterized protein</fullName>
    </submittedName>
</protein>
<name>A0A1G2P4S3_9BACT</name>
<keyword evidence="1" id="KW-0472">Membrane</keyword>
<dbReference type="Proteomes" id="UP000177269">
    <property type="component" value="Unassembled WGS sequence"/>
</dbReference>
<gene>
    <name evidence="2" type="ORF">A3G52_02215</name>
</gene>
<evidence type="ECO:0000313" key="3">
    <source>
        <dbReference type="Proteomes" id="UP000177269"/>
    </source>
</evidence>